<evidence type="ECO:0000313" key="3">
    <source>
        <dbReference type="EMBL" id="KAK7499057.1"/>
    </source>
</evidence>
<keyword evidence="4" id="KW-1185">Reference proteome</keyword>
<feature type="region of interest" description="Disordered" evidence="1">
    <location>
        <begin position="373"/>
        <end position="398"/>
    </location>
</feature>
<dbReference type="AlphaFoldDB" id="A0ABD0LIB0"/>
<comment type="caution">
    <text evidence="3">The sequence shown here is derived from an EMBL/GenBank/DDBJ whole genome shotgun (WGS) entry which is preliminary data.</text>
</comment>
<feature type="transmembrane region" description="Helical" evidence="2">
    <location>
        <begin position="222"/>
        <end position="246"/>
    </location>
</feature>
<dbReference type="EMBL" id="JACVVK020000046">
    <property type="protein sequence ID" value="KAK7499057.1"/>
    <property type="molecule type" value="Genomic_DNA"/>
</dbReference>
<organism evidence="3 4">
    <name type="scientific">Batillaria attramentaria</name>
    <dbReference type="NCBI Taxonomy" id="370345"/>
    <lineage>
        <taxon>Eukaryota</taxon>
        <taxon>Metazoa</taxon>
        <taxon>Spiralia</taxon>
        <taxon>Lophotrochozoa</taxon>
        <taxon>Mollusca</taxon>
        <taxon>Gastropoda</taxon>
        <taxon>Caenogastropoda</taxon>
        <taxon>Sorbeoconcha</taxon>
        <taxon>Cerithioidea</taxon>
        <taxon>Batillariidae</taxon>
        <taxon>Batillaria</taxon>
    </lineage>
</organism>
<feature type="transmembrane region" description="Helical" evidence="2">
    <location>
        <begin position="252"/>
        <end position="271"/>
    </location>
</feature>
<dbReference type="InterPro" id="IPR027197">
    <property type="entry name" value="SLC43A3"/>
</dbReference>
<keyword evidence="2" id="KW-0472">Membrane</keyword>
<feature type="transmembrane region" description="Helical" evidence="2">
    <location>
        <begin position="283"/>
        <end position="301"/>
    </location>
</feature>
<evidence type="ECO:0000313" key="4">
    <source>
        <dbReference type="Proteomes" id="UP001519460"/>
    </source>
</evidence>
<feature type="non-terminal residue" evidence="3">
    <location>
        <position position="1"/>
    </location>
</feature>
<evidence type="ECO:0000256" key="2">
    <source>
        <dbReference type="SAM" id="Phobius"/>
    </source>
</evidence>
<dbReference type="PANTHER" id="PTHR20765">
    <property type="entry name" value="SOLUTE CARRIER FAMILY 43 MEMBER 3-RELATED"/>
    <property type="match status" value="1"/>
</dbReference>
<keyword evidence="2" id="KW-0812">Transmembrane</keyword>
<feature type="transmembrane region" description="Helical" evidence="2">
    <location>
        <begin position="313"/>
        <end position="335"/>
    </location>
</feature>
<feature type="transmembrane region" description="Helical" evidence="2">
    <location>
        <begin position="183"/>
        <end position="202"/>
    </location>
</feature>
<proteinExistence type="predicted"/>
<keyword evidence="2" id="KW-1133">Transmembrane helix</keyword>
<gene>
    <name evidence="3" type="ORF">BaRGS_00009604</name>
</gene>
<dbReference type="InterPro" id="IPR036259">
    <property type="entry name" value="MFS_trans_sf"/>
</dbReference>
<dbReference type="SUPFAM" id="SSF103473">
    <property type="entry name" value="MFS general substrate transporter"/>
    <property type="match status" value="1"/>
</dbReference>
<dbReference type="Proteomes" id="UP001519460">
    <property type="component" value="Unassembled WGS sequence"/>
</dbReference>
<sequence length="426" mass="47660">LVFAVGTLMTTFTTDSVPWLMVPALSLTGVAGTAVLLTNLQVANLFGRHRHLLSHSQGVNVQTSFMFLTIGLVPMLVSTVAFLPKTRVPWPLPANYGKRRNQSLDENMLRKQRAWQRRLSEAGVVKLRRPVPPFWPRTVQHQLLLAGGVAWHGVQALHTADMETRLVDIGHVTDGLHSDLDHVFGWLQLLSIALAPLPGLLIDRRRPPQLGVPPGTQQMQNIVPAIISTSFLAVFERLLSMFAAVSCQTSSFLLHALHRVFHLTTTFCFLVHVHFPQEHIGKYAGLTLAFSAVFAAFQFPIRINLHDRDQQPMPVHVLLLVLLMLTLCHALNVWICCRRRLIRDHPDRLSDRSHRPAASTSGDASLAVHIETDDSNMPPHYCRPQPRDDKDSDDEEDLELQCINRNGGIHVVITEPDPEAEANLDD</sequence>
<name>A0ABD0LIB0_9CAEN</name>
<feature type="transmembrane region" description="Helical" evidence="2">
    <location>
        <begin position="63"/>
        <end position="83"/>
    </location>
</feature>
<evidence type="ECO:0000256" key="1">
    <source>
        <dbReference type="SAM" id="MobiDB-lite"/>
    </source>
</evidence>
<accession>A0ABD0LIB0</accession>
<reference evidence="3 4" key="1">
    <citation type="journal article" date="2023" name="Sci. Data">
        <title>Genome assembly of the Korean intertidal mud-creeper Batillaria attramentaria.</title>
        <authorList>
            <person name="Patra A.K."/>
            <person name="Ho P.T."/>
            <person name="Jun S."/>
            <person name="Lee S.J."/>
            <person name="Kim Y."/>
            <person name="Won Y.J."/>
        </authorList>
    </citation>
    <scope>NUCLEOTIDE SEQUENCE [LARGE SCALE GENOMIC DNA]</scope>
    <source>
        <strain evidence="3">Wonlab-2016</strain>
    </source>
</reference>
<feature type="transmembrane region" description="Helical" evidence="2">
    <location>
        <begin position="20"/>
        <end position="42"/>
    </location>
</feature>
<protein>
    <submittedName>
        <fullName evidence="3">Uncharacterized protein</fullName>
    </submittedName>
</protein>
<dbReference type="PANTHER" id="PTHR20765:SF1">
    <property type="entry name" value="EQUILIBRATIVE NUCLEOBASE TRANSPORTER 1"/>
    <property type="match status" value="1"/>
</dbReference>